<evidence type="ECO:0000256" key="6">
    <source>
        <dbReference type="ARBA" id="ARBA00023136"/>
    </source>
</evidence>
<feature type="transmembrane region" description="Helical" evidence="9">
    <location>
        <begin position="566"/>
        <end position="590"/>
    </location>
</feature>
<dbReference type="GO" id="GO:0050906">
    <property type="term" value="P:detection of stimulus involved in sensory perception"/>
    <property type="evidence" value="ECO:0007669"/>
    <property type="project" value="UniProtKB-ARBA"/>
</dbReference>
<organism evidence="12 13">
    <name type="scientific">Pyrocoelia pectoralis</name>
    <dbReference type="NCBI Taxonomy" id="417401"/>
    <lineage>
        <taxon>Eukaryota</taxon>
        <taxon>Metazoa</taxon>
        <taxon>Ecdysozoa</taxon>
        <taxon>Arthropoda</taxon>
        <taxon>Hexapoda</taxon>
        <taxon>Insecta</taxon>
        <taxon>Pterygota</taxon>
        <taxon>Neoptera</taxon>
        <taxon>Endopterygota</taxon>
        <taxon>Coleoptera</taxon>
        <taxon>Polyphaga</taxon>
        <taxon>Elateriformia</taxon>
        <taxon>Elateroidea</taxon>
        <taxon>Lampyridae</taxon>
        <taxon>Lampyrinae</taxon>
        <taxon>Pyrocoelia</taxon>
    </lineage>
</organism>
<evidence type="ECO:0000256" key="7">
    <source>
        <dbReference type="ARBA" id="ARBA00023170"/>
    </source>
</evidence>
<feature type="domain" description="Ionotropic glutamate receptor C-terminal" evidence="11">
    <location>
        <begin position="278"/>
        <end position="577"/>
    </location>
</feature>
<accession>A0AAN7VBV3</accession>
<feature type="transmembrane region" description="Helical" evidence="9">
    <location>
        <begin position="279"/>
        <end position="298"/>
    </location>
</feature>
<feature type="transmembrane region" description="Helical" evidence="9">
    <location>
        <begin position="305"/>
        <end position="324"/>
    </location>
</feature>
<evidence type="ECO:0000256" key="2">
    <source>
        <dbReference type="ARBA" id="ARBA00008685"/>
    </source>
</evidence>
<evidence type="ECO:0000313" key="12">
    <source>
        <dbReference type="EMBL" id="KAK5645730.1"/>
    </source>
</evidence>
<dbReference type="AlphaFoldDB" id="A0AAN7VBV3"/>
<keyword evidence="4 9" id="KW-0812">Transmembrane</keyword>
<proteinExistence type="inferred from homology"/>
<keyword evidence="8" id="KW-0325">Glycoprotein</keyword>
<dbReference type="Proteomes" id="UP001329430">
    <property type="component" value="Chromosome 3"/>
</dbReference>
<gene>
    <name evidence="12" type="ORF">RI129_004194</name>
</gene>
<keyword evidence="7" id="KW-0675">Receptor</keyword>
<name>A0AAN7VBV3_9COLE</name>
<dbReference type="InterPro" id="IPR001320">
    <property type="entry name" value="Iontro_rcpt_C"/>
</dbReference>
<dbReference type="PANTHER" id="PTHR42643">
    <property type="entry name" value="IONOTROPIC RECEPTOR 20A-RELATED"/>
    <property type="match status" value="1"/>
</dbReference>
<keyword evidence="3" id="KW-1003">Cell membrane</keyword>
<evidence type="ECO:0000256" key="4">
    <source>
        <dbReference type="ARBA" id="ARBA00022692"/>
    </source>
</evidence>
<evidence type="ECO:0000259" key="11">
    <source>
        <dbReference type="Pfam" id="PF00060"/>
    </source>
</evidence>
<sequence length="620" mass="70743">MIVKFVLCVLFLRTVSGELLLPLINESGDSVTRVIGRIFDINETVAIITDGIMSDVEFEIPNPKIIWNFNVPQILAKYQTVYNYIILVNDSNSLGKALDRFYYSSFWPSQNIRSGTFLIIISKIDQVFETLWNYHITNSVILVNGNGSSNCKLYQSIRWSLENQCGEWPNVTREEDCQDGPTLTFKKGFRSYHGCPINYWTPITNIFINATLTELTKRYGVSLTISYPDSIKYTAAYAYLQSDNQLTSGVEFKHYVWLMPLPKQVPPLKLYLIIFQGEVWIMVAVGFLLTILFYIIILRRKRIHVNLSTFGFIIMEILSLTFWGCCSRIPNVTSLRVLLLSYIFYAIVVQTGYVSNLVRVQTIPHFEPGIDSIRELIKSDIPVYWTALTYGTDHIVHSLFKNAKKDVVRLLDDQYNETLSSIIVDNKQGGAIMLHDIAISVIRKHKIIHNKLILDDSILPTKNSIIVDNNQGGAIMLHDIAISVINKHKIIHNKLILDDSILPTKKFVFTMPPEHYFFDFFNKVVIGFAENGIYAHLNGKEDELLKNAVESINYPTDPQVLTLDHVYGIFVIWGFGLGISFLVFILEIIVHKLQVSKSTPIAVTVTVEEEVEVTEIEYIA</sequence>
<dbReference type="InterPro" id="IPR052192">
    <property type="entry name" value="Insect_Ionotropic_Sensory_Rcpt"/>
</dbReference>
<comment type="similarity">
    <text evidence="2">Belongs to the glutamate-gated ion channel (TC 1.A.10.1) family.</text>
</comment>
<dbReference type="Gene3D" id="1.10.287.70">
    <property type="match status" value="1"/>
</dbReference>
<dbReference type="GO" id="GO:0005886">
    <property type="term" value="C:plasma membrane"/>
    <property type="evidence" value="ECO:0007669"/>
    <property type="project" value="UniProtKB-SubCell"/>
</dbReference>
<reference evidence="12 13" key="1">
    <citation type="journal article" date="2024" name="Insects">
        <title>An Improved Chromosome-Level Genome Assembly of the Firefly Pyrocoelia pectoralis.</title>
        <authorList>
            <person name="Fu X."/>
            <person name="Meyer-Rochow V.B."/>
            <person name="Ballantyne L."/>
            <person name="Zhu X."/>
        </authorList>
    </citation>
    <scope>NUCLEOTIDE SEQUENCE [LARGE SCALE GENOMIC DNA]</scope>
    <source>
        <strain evidence="12">XCY_ONT2</strain>
    </source>
</reference>
<evidence type="ECO:0000313" key="13">
    <source>
        <dbReference type="Proteomes" id="UP001329430"/>
    </source>
</evidence>
<keyword evidence="13" id="KW-1185">Reference proteome</keyword>
<comment type="subcellular location">
    <subcellularLocation>
        <location evidence="1">Cell membrane</location>
        <topology evidence="1">Multi-pass membrane protein</topology>
    </subcellularLocation>
</comment>
<keyword evidence="10" id="KW-0732">Signal</keyword>
<feature type="signal peptide" evidence="10">
    <location>
        <begin position="1"/>
        <end position="17"/>
    </location>
</feature>
<dbReference type="Pfam" id="PF00060">
    <property type="entry name" value="Lig_chan"/>
    <property type="match status" value="1"/>
</dbReference>
<evidence type="ECO:0000256" key="1">
    <source>
        <dbReference type="ARBA" id="ARBA00004651"/>
    </source>
</evidence>
<keyword evidence="5 9" id="KW-1133">Transmembrane helix</keyword>
<evidence type="ECO:0000256" key="9">
    <source>
        <dbReference type="SAM" id="Phobius"/>
    </source>
</evidence>
<comment type="caution">
    <text evidence="12">The sequence shown here is derived from an EMBL/GenBank/DDBJ whole genome shotgun (WGS) entry which is preliminary data.</text>
</comment>
<evidence type="ECO:0000256" key="3">
    <source>
        <dbReference type="ARBA" id="ARBA00022475"/>
    </source>
</evidence>
<evidence type="ECO:0000256" key="8">
    <source>
        <dbReference type="ARBA" id="ARBA00023180"/>
    </source>
</evidence>
<evidence type="ECO:0000256" key="10">
    <source>
        <dbReference type="SAM" id="SignalP"/>
    </source>
</evidence>
<dbReference type="EMBL" id="JAVRBK010000003">
    <property type="protein sequence ID" value="KAK5645730.1"/>
    <property type="molecule type" value="Genomic_DNA"/>
</dbReference>
<dbReference type="PANTHER" id="PTHR42643:SF38">
    <property type="entry name" value="IONOTROPIC RECEPTOR 100A"/>
    <property type="match status" value="1"/>
</dbReference>
<feature type="chain" id="PRO_5042939904" description="Ionotropic glutamate receptor C-terminal domain-containing protein" evidence="10">
    <location>
        <begin position="18"/>
        <end position="620"/>
    </location>
</feature>
<evidence type="ECO:0000256" key="5">
    <source>
        <dbReference type="ARBA" id="ARBA00022989"/>
    </source>
</evidence>
<dbReference type="GO" id="GO:0015276">
    <property type="term" value="F:ligand-gated monoatomic ion channel activity"/>
    <property type="evidence" value="ECO:0007669"/>
    <property type="project" value="InterPro"/>
</dbReference>
<keyword evidence="6 9" id="KW-0472">Membrane</keyword>
<protein>
    <recommendedName>
        <fullName evidence="11">Ionotropic glutamate receptor C-terminal domain-containing protein</fullName>
    </recommendedName>
</protein>